<name>A0A399FCP7_9DEIN</name>
<protein>
    <submittedName>
        <fullName evidence="1">Uncharacterized protein</fullName>
    </submittedName>
</protein>
<organism evidence="1 2">
    <name type="scientific">Meiothermus granaticius NBRC 107808</name>
    <dbReference type="NCBI Taxonomy" id="1227551"/>
    <lineage>
        <taxon>Bacteria</taxon>
        <taxon>Thermotogati</taxon>
        <taxon>Deinococcota</taxon>
        <taxon>Deinococci</taxon>
        <taxon>Thermales</taxon>
        <taxon>Thermaceae</taxon>
        <taxon>Meiothermus</taxon>
    </lineage>
</organism>
<reference evidence="1 2" key="1">
    <citation type="submission" date="2018-08" db="EMBL/GenBank/DDBJ databases">
        <title>Meiothermus granaticius genome AF-68 sequencing project.</title>
        <authorList>
            <person name="Da Costa M.S."/>
            <person name="Albuquerque L."/>
            <person name="Raposo P."/>
            <person name="Froufe H.J.C."/>
            <person name="Barroso C.S."/>
            <person name="Egas C."/>
        </authorList>
    </citation>
    <scope>NUCLEOTIDE SEQUENCE [LARGE SCALE GENOMIC DNA]</scope>
    <source>
        <strain evidence="1 2">AF-68</strain>
    </source>
</reference>
<evidence type="ECO:0000313" key="2">
    <source>
        <dbReference type="Proteomes" id="UP000266178"/>
    </source>
</evidence>
<keyword evidence="2" id="KW-1185">Reference proteome</keyword>
<comment type="caution">
    <text evidence="1">The sequence shown here is derived from an EMBL/GenBank/DDBJ whole genome shotgun (WGS) entry which is preliminary data.</text>
</comment>
<dbReference type="RefSeq" id="WP_119355640.1">
    <property type="nucleotide sequence ID" value="NZ_BJXM01000022.1"/>
</dbReference>
<gene>
    <name evidence="1" type="ORF">Mgrana_00099</name>
</gene>
<dbReference type="Proteomes" id="UP000266178">
    <property type="component" value="Unassembled WGS sequence"/>
</dbReference>
<proteinExistence type="predicted"/>
<dbReference type="AlphaFoldDB" id="A0A399FCP7"/>
<accession>A0A399FCP7</accession>
<sequence length="92" mass="10003">MLKPYPTYLETTEPWQLLRQAETIADAAAESNLVGGLALELVNEALDAVKTALEYGSMGTAKVRLNYVRARLSQKLPDGLKAALDDLSRGLL</sequence>
<dbReference type="EMBL" id="QWLB01000001">
    <property type="protein sequence ID" value="RIH94013.1"/>
    <property type="molecule type" value="Genomic_DNA"/>
</dbReference>
<evidence type="ECO:0000313" key="1">
    <source>
        <dbReference type="EMBL" id="RIH94013.1"/>
    </source>
</evidence>